<evidence type="ECO:0000313" key="2">
    <source>
        <dbReference type="Proteomes" id="UP000824281"/>
    </source>
</evidence>
<protein>
    <submittedName>
        <fullName evidence="1">Uncharacterized protein</fullName>
    </submittedName>
</protein>
<name>A0ABX8ZM72_9SPHN</name>
<reference evidence="1 2" key="1">
    <citation type="submission" date="2021-08" db="EMBL/GenBank/DDBJ databases">
        <title>Comparative Genomics Analysis of the Genus Qipengyuania Reveals Extensive Genetic Diversity and Metabolic Versatility, Including the Description of Fifteen Novel Species.</title>
        <authorList>
            <person name="Liu Y."/>
        </authorList>
    </citation>
    <scope>NUCLEOTIDE SEQUENCE [LARGE SCALE GENOMIC DNA]</scope>
    <source>
        <strain evidence="1 2">1NDH13</strain>
    </source>
</reference>
<organism evidence="1 2">
    <name type="scientific">Qipengyuania aurantiaca</name>
    <dbReference type="NCBI Taxonomy" id="2867233"/>
    <lineage>
        <taxon>Bacteria</taxon>
        <taxon>Pseudomonadati</taxon>
        <taxon>Pseudomonadota</taxon>
        <taxon>Alphaproteobacteria</taxon>
        <taxon>Sphingomonadales</taxon>
        <taxon>Erythrobacteraceae</taxon>
        <taxon>Qipengyuania</taxon>
    </lineage>
</organism>
<accession>A0ABX8ZM72</accession>
<dbReference type="RefSeq" id="WP_221424739.1">
    <property type="nucleotide sequence ID" value="NZ_CP081295.1"/>
</dbReference>
<proteinExistence type="predicted"/>
<keyword evidence="2" id="KW-1185">Reference proteome</keyword>
<dbReference type="Proteomes" id="UP000824281">
    <property type="component" value="Chromosome"/>
</dbReference>
<sequence>MSKSQRATASDPLARHWARKGSDELDMIEATLDLARQLLASEEVQPYAGGENPFELAPYPWETAETTAEDKRRIFLGTVSEMATGQGHTAWFAAGLARDENEFRRKLAAHIGHVLANGAEVSAGLGDFPLSRTFISAPLRRTLERFDNSKDAPASFFFTSQWHENRS</sequence>
<gene>
    <name evidence="1" type="ORF">K3148_10440</name>
</gene>
<dbReference type="EMBL" id="CP081295">
    <property type="protein sequence ID" value="QZD89239.1"/>
    <property type="molecule type" value="Genomic_DNA"/>
</dbReference>
<evidence type="ECO:0000313" key="1">
    <source>
        <dbReference type="EMBL" id="QZD89239.1"/>
    </source>
</evidence>